<dbReference type="Pfam" id="PF16719">
    <property type="entry name" value="SAWADEE"/>
    <property type="match status" value="1"/>
</dbReference>
<dbReference type="AlphaFoldDB" id="A0A0K9P7I4"/>
<name>A0A0K9P7I4_ZOSMR</name>
<keyword evidence="4" id="KW-1185">Reference proteome</keyword>
<evidence type="ECO:0000313" key="3">
    <source>
        <dbReference type="EMBL" id="KMZ64974.1"/>
    </source>
</evidence>
<gene>
    <name evidence="3" type="ORF">ZOSMA_340G00210</name>
</gene>
<evidence type="ECO:0000313" key="4">
    <source>
        <dbReference type="Proteomes" id="UP000036987"/>
    </source>
</evidence>
<dbReference type="GO" id="GO:0003682">
    <property type="term" value="F:chromatin binding"/>
    <property type="evidence" value="ECO:0007669"/>
    <property type="project" value="InterPro"/>
</dbReference>
<evidence type="ECO:0000259" key="2">
    <source>
        <dbReference type="Pfam" id="PF16719"/>
    </source>
</evidence>
<dbReference type="InterPro" id="IPR032001">
    <property type="entry name" value="SAWADEE_dom"/>
</dbReference>
<dbReference type="Proteomes" id="UP000036987">
    <property type="component" value="Unassembled WGS sequence"/>
</dbReference>
<feature type="region of interest" description="Disordered" evidence="1">
    <location>
        <begin position="1"/>
        <end position="29"/>
    </location>
</feature>
<organism evidence="3 4">
    <name type="scientific">Zostera marina</name>
    <name type="common">Eelgrass</name>
    <dbReference type="NCBI Taxonomy" id="29655"/>
    <lineage>
        <taxon>Eukaryota</taxon>
        <taxon>Viridiplantae</taxon>
        <taxon>Streptophyta</taxon>
        <taxon>Embryophyta</taxon>
        <taxon>Tracheophyta</taxon>
        <taxon>Spermatophyta</taxon>
        <taxon>Magnoliopsida</taxon>
        <taxon>Liliopsida</taxon>
        <taxon>Zosteraceae</taxon>
        <taxon>Zostera</taxon>
    </lineage>
</organism>
<accession>A0A0K9P7I4</accession>
<dbReference type="PANTHER" id="PTHR36384:SF1">
    <property type="entry name" value="SAWADEE PROTEIN"/>
    <property type="match status" value="1"/>
</dbReference>
<sequence length="147" mass="17160">MTLRKKTSANTVTENVSCPPPTIEPPSSEKLDFRDPDDDAWYTISIRLENAGDILEGVDEGLHLRLMFIDFTDMEDKRYGLENFEDVNDLDEFAKRFRVVWPQLQDSECWKVVEGLEVCSSYQFEKEVFLKFYNAIVKSVSVRFFLN</sequence>
<reference evidence="4" key="1">
    <citation type="journal article" date="2016" name="Nature">
        <title>The genome of the seagrass Zostera marina reveals angiosperm adaptation to the sea.</title>
        <authorList>
            <person name="Olsen J.L."/>
            <person name="Rouze P."/>
            <person name="Verhelst B."/>
            <person name="Lin Y.-C."/>
            <person name="Bayer T."/>
            <person name="Collen J."/>
            <person name="Dattolo E."/>
            <person name="De Paoli E."/>
            <person name="Dittami S."/>
            <person name="Maumus F."/>
            <person name="Michel G."/>
            <person name="Kersting A."/>
            <person name="Lauritano C."/>
            <person name="Lohaus R."/>
            <person name="Toepel M."/>
            <person name="Tonon T."/>
            <person name="Vanneste K."/>
            <person name="Amirebrahimi M."/>
            <person name="Brakel J."/>
            <person name="Bostroem C."/>
            <person name="Chovatia M."/>
            <person name="Grimwood J."/>
            <person name="Jenkins J.W."/>
            <person name="Jueterbock A."/>
            <person name="Mraz A."/>
            <person name="Stam W.T."/>
            <person name="Tice H."/>
            <person name="Bornberg-Bauer E."/>
            <person name="Green P.J."/>
            <person name="Pearson G.A."/>
            <person name="Procaccini G."/>
            <person name="Duarte C.M."/>
            <person name="Schmutz J."/>
            <person name="Reusch T.B.H."/>
            <person name="Van de Peer Y."/>
        </authorList>
    </citation>
    <scope>NUCLEOTIDE SEQUENCE [LARGE SCALE GENOMIC DNA]</scope>
    <source>
        <strain evidence="4">cv. Finnish</strain>
    </source>
</reference>
<evidence type="ECO:0000256" key="1">
    <source>
        <dbReference type="SAM" id="MobiDB-lite"/>
    </source>
</evidence>
<protein>
    <recommendedName>
        <fullName evidence="2">SAWADEE domain-containing protein</fullName>
    </recommendedName>
</protein>
<dbReference type="PANTHER" id="PTHR36384">
    <property type="entry name" value="SAWADEE PROTEIN"/>
    <property type="match status" value="1"/>
</dbReference>
<comment type="caution">
    <text evidence="3">The sequence shown here is derived from an EMBL/GenBank/DDBJ whole genome shotgun (WGS) entry which is preliminary data.</text>
</comment>
<dbReference type="EMBL" id="LFYR01001079">
    <property type="protein sequence ID" value="KMZ64974.1"/>
    <property type="molecule type" value="Genomic_DNA"/>
</dbReference>
<proteinExistence type="predicted"/>
<dbReference type="OMA" id="MNEVENF"/>
<dbReference type="OrthoDB" id="1866990at2759"/>
<feature type="domain" description="SAWADEE" evidence="2">
    <location>
        <begin position="30"/>
        <end position="141"/>
    </location>
</feature>